<dbReference type="GO" id="GO:0000049">
    <property type="term" value="F:tRNA binding"/>
    <property type="evidence" value="ECO:0007669"/>
    <property type="project" value="UniProtKB-KW"/>
</dbReference>
<dbReference type="EC" id="3.1.1.29" evidence="4"/>
<accession>A0AAE9I944</accession>
<dbReference type="EMBL" id="CP097751">
    <property type="protein sequence ID" value="URJ27556.1"/>
    <property type="molecule type" value="Genomic_DNA"/>
</dbReference>
<dbReference type="PANTHER" id="PTHR17224:SF1">
    <property type="entry name" value="PEPTIDYL-TRNA HYDROLASE"/>
    <property type="match status" value="1"/>
</dbReference>
<dbReference type="PANTHER" id="PTHR17224">
    <property type="entry name" value="PEPTIDYL-TRNA HYDROLASE"/>
    <property type="match status" value="1"/>
</dbReference>
<dbReference type="NCBIfam" id="TIGR00447">
    <property type="entry name" value="pth"/>
    <property type="match status" value="1"/>
</dbReference>
<gene>
    <name evidence="4" type="primary">pth</name>
    <name evidence="4" type="ORF">M9394_00045</name>
</gene>
<evidence type="ECO:0000313" key="4">
    <source>
        <dbReference type="EMBL" id="URJ27556.1"/>
    </source>
</evidence>
<dbReference type="RefSeq" id="WP_250247473.1">
    <property type="nucleotide sequence ID" value="NZ_CP097749.1"/>
</dbReference>
<sequence length="200" mass="22992">MTIKLIAGLGNSETSYFNTRHNFGSRYVKSLATRYKVILSKNTILCGYIGRLKLETNIVHLLIPDSYMNNNGLSISKCVDFYQLCPQEILIAHDDLDLPPGAMRIKLGKNVNNSHRGVKDVIVKLHNKYDFYRLRIGIGHPGNKSKVIDFVLNKPTTYEKYRINHVINEAILHTESIVNKKFIKVMNQLHSYKPDVAWKY</sequence>
<dbReference type="Pfam" id="PF01195">
    <property type="entry name" value="Pept_tRNA_hydro"/>
    <property type="match status" value="1"/>
</dbReference>
<name>A0AAE9I944_9ENTR</name>
<keyword evidence="3" id="KW-0694">RNA-binding</keyword>
<dbReference type="KEGG" id="bhb:M9394_00045"/>
<proteinExistence type="predicted"/>
<dbReference type="SUPFAM" id="SSF53178">
    <property type="entry name" value="Peptidyl-tRNA hydrolase-like"/>
    <property type="match status" value="1"/>
</dbReference>
<dbReference type="Proteomes" id="UP001056323">
    <property type="component" value="Chromosome"/>
</dbReference>
<dbReference type="InterPro" id="IPR036416">
    <property type="entry name" value="Pept_tRNA_hydro_sf"/>
</dbReference>
<keyword evidence="2 4" id="KW-0378">Hydrolase</keyword>
<evidence type="ECO:0000256" key="1">
    <source>
        <dbReference type="ARBA" id="ARBA00022555"/>
    </source>
</evidence>
<dbReference type="AlphaFoldDB" id="A0AAE9I944"/>
<evidence type="ECO:0000256" key="2">
    <source>
        <dbReference type="ARBA" id="ARBA00022801"/>
    </source>
</evidence>
<dbReference type="GO" id="GO:0004045">
    <property type="term" value="F:peptidyl-tRNA hydrolase activity"/>
    <property type="evidence" value="ECO:0007669"/>
    <property type="project" value="UniProtKB-EC"/>
</dbReference>
<organism evidence="4 5">
    <name type="scientific">Candidatus Blochmanniella camponoti</name>
    <dbReference type="NCBI Taxonomy" id="108080"/>
    <lineage>
        <taxon>Bacteria</taxon>
        <taxon>Pseudomonadati</taxon>
        <taxon>Pseudomonadota</taxon>
        <taxon>Gammaproteobacteria</taxon>
        <taxon>Enterobacterales</taxon>
        <taxon>Enterobacteriaceae</taxon>
        <taxon>ant endosymbionts</taxon>
        <taxon>Candidatus Blochmanniella</taxon>
    </lineage>
</organism>
<evidence type="ECO:0000313" key="5">
    <source>
        <dbReference type="Proteomes" id="UP001056323"/>
    </source>
</evidence>
<dbReference type="Gene3D" id="3.40.50.1470">
    <property type="entry name" value="Peptidyl-tRNA hydrolase"/>
    <property type="match status" value="1"/>
</dbReference>
<dbReference type="InterPro" id="IPR001328">
    <property type="entry name" value="Pept_tRNA_hydro"/>
</dbReference>
<dbReference type="CDD" id="cd00462">
    <property type="entry name" value="PTH"/>
    <property type="match status" value="1"/>
</dbReference>
<protein>
    <submittedName>
        <fullName evidence="4">Aminoacyl-tRNA hydrolase</fullName>
        <ecNumber evidence="4">3.1.1.29</ecNumber>
    </submittedName>
</protein>
<keyword evidence="1" id="KW-0820">tRNA-binding</keyword>
<reference evidence="4" key="1">
    <citation type="submission" date="2022-05" db="EMBL/GenBank/DDBJ databases">
        <title>Impact of host demography and evolutionary history on endosymbiont molecular evolution: a test in carpenter ants (Genus Camponotus) and their Blochmannia endosymbionts.</title>
        <authorList>
            <person name="Manthey J.D."/>
            <person name="Giron J.C."/>
            <person name="Hruska J.P."/>
        </authorList>
    </citation>
    <scope>NUCLEOTIDE SEQUENCE</scope>
    <source>
        <strain evidence="4">C-049</strain>
    </source>
</reference>
<evidence type="ECO:0000256" key="3">
    <source>
        <dbReference type="ARBA" id="ARBA00022884"/>
    </source>
</evidence>